<gene>
    <name evidence="2" type="ORF">FLL46_23830</name>
</gene>
<evidence type="ECO:0000259" key="1">
    <source>
        <dbReference type="PROSITE" id="PS51781"/>
    </source>
</evidence>
<organism evidence="2 3">
    <name type="scientific">Aliikangiella coralliicola</name>
    <dbReference type="NCBI Taxonomy" id="2592383"/>
    <lineage>
        <taxon>Bacteria</taxon>
        <taxon>Pseudomonadati</taxon>
        <taxon>Pseudomonadota</taxon>
        <taxon>Gammaproteobacteria</taxon>
        <taxon>Oceanospirillales</taxon>
        <taxon>Pleioneaceae</taxon>
        <taxon>Aliikangiella</taxon>
    </lineage>
</organism>
<name>A0A545U046_9GAMM</name>
<keyword evidence="3" id="KW-1185">Reference proteome</keyword>
<dbReference type="InterPro" id="IPR011250">
    <property type="entry name" value="OMP/PagP_B-barrel"/>
</dbReference>
<dbReference type="RefSeq" id="WP_142934442.1">
    <property type="nucleotide sequence ID" value="NZ_ML660171.1"/>
</dbReference>
<dbReference type="EMBL" id="VIKS01000015">
    <property type="protein sequence ID" value="TQV82803.1"/>
    <property type="molecule type" value="Genomic_DNA"/>
</dbReference>
<comment type="caution">
    <text evidence="2">The sequence shown here is derived from an EMBL/GenBank/DDBJ whole genome shotgun (WGS) entry which is preliminary data.</text>
</comment>
<dbReference type="AlphaFoldDB" id="A0A545U046"/>
<dbReference type="Pfam" id="PF08239">
    <property type="entry name" value="SH3_3"/>
    <property type="match status" value="1"/>
</dbReference>
<sequence>MKYILWLSLLLTASYSCLAKDIMIRLEVIDPYLEMHTGPGDGYPIIYTVEQGEMIDLLTRRPDWYEIKSSTGRIGWVKSSQIARTIQPTGEPVDLPSVSYGDYLEDSLSLGFNVGQFTGGELKGSQTFSFTSEQRWLSWFGTELEVGKYYDSEVRGRYYGLNLLFEPYSDWVVSPVIIVGTGNMKTTVQPKLIPLSIEDSGYYQYGIGGNFYLGRNFVIRAGYREYTVSTEQDDERLDRWHIGFNAFF</sequence>
<proteinExistence type="predicted"/>
<dbReference type="OrthoDB" id="9148835at2"/>
<dbReference type="Gene3D" id="2.40.160.20">
    <property type="match status" value="1"/>
</dbReference>
<dbReference type="Gene3D" id="2.30.30.40">
    <property type="entry name" value="SH3 Domains"/>
    <property type="match status" value="1"/>
</dbReference>
<feature type="domain" description="SH3b" evidence="1">
    <location>
        <begin position="19"/>
        <end position="86"/>
    </location>
</feature>
<protein>
    <submittedName>
        <fullName evidence="2">SH3 domain-containing protein</fullName>
    </submittedName>
</protein>
<dbReference type="SUPFAM" id="SSF56925">
    <property type="entry name" value="OMPA-like"/>
    <property type="match status" value="1"/>
</dbReference>
<evidence type="ECO:0000313" key="2">
    <source>
        <dbReference type="EMBL" id="TQV82803.1"/>
    </source>
</evidence>
<dbReference type="InterPro" id="IPR003646">
    <property type="entry name" value="SH3-like_bac-type"/>
</dbReference>
<evidence type="ECO:0000313" key="3">
    <source>
        <dbReference type="Proteomes" id="UP000315439"/>
    </source>
</evidence>
<accession>A0A545U046</accession>
<reference evidence="2 3" key="1">
    <citation type="submission" date="2019-07" db="EMBL/GenBank/DDBJ databases">
        <title>Draft genome for Aliikangiella sp. M105.</title>
        <authorList>
            <person name="Wang G."/>
        </authorList>
    </citation>
    <scope>NUCLEOTIDE SEQUENCE [LARGE SCALE GENOMIC DNA]</scope>
    <source>
        <strain evidence="2 3">M105</strain>
    </source>
</reference>
<dbReference type="Proteomes" id="UP000315439">
    <property type="component" value="Unassembled WGS sequence"/>
</dbReference>
<dbReference type="PROSITE" id="PS51257">
    <property type="entry name" value="PROKAR_LIPOPROTEIN"/>
    <property type="match status" value="1"/>
</dbReference>
<dbReference type="PROSITE" id="PS51781">
    <property type="entry name" value="SH3B"/>
    <property type="match status" value="1"/>
</dbReference>